<gene>
    <name evidence="7" type="ORF">DFH08DRAFT_912013</name>
</gene>
<evidence type="ECO:0000256" key="2">
    <source>
        <dbReference type="ARBA" id="ARBA00022630"/>
    </source>
</evidence>
<evidence type="ECO:0000256" key="1">
    <source>
        <dbReference type="ARBA" id="ARBA00009183"/>
    </source>
</evidence>
<dbReference type="GO" id="GO:0004499">
    <property type="term" value="F:N,N-dimethylaniline monooxygenase activity"/>
    <property type="evidence" value="ECO:0007669"/>
    <property type="project" value="InterPro"/>
</dbReference>
<dbReference type="GO" id="GO:0050661">
    <property type="term" value="F:NADP binding"/>
    <property type="evidence" value="ECO:0007669"/>
    <property type="project" value="InterPro"/>
</dbReference>
<evidence type="ECO:0000256" key="3">
    <source>
        <dbReference type="ARBA" id="ARBA00022827"/>
    </source>
</evidence>
<comment type="similarity">
    <text evidence="1">Belongs to the FMO family.</text>
</comment>
<keyword evidence="4" id="KW-0521">NADP</keyword>
<dbReference type="AlphaFoldDB" id="A0AAD7AF26"/>
<organism evidence="7 8">
    <name type="scientific">Mycena albidolilacea</name>
    <dbReference type="NCBI Taxonomy" id="1033008"/>
    <lineage>
        <taxon>Eukaryota</taxon>
        <taxon>Fungi</taxon>
        <taxon>Dikarya</taxon>
        <taxon>Basidiomycota</taxon>
        <taxon>Agaricomycotina</taxon>
        <taxon>Agaricomycetes</taxon>
        <taxon>Agaricomycetidae</taxon>
        <taxon>Agaricales</taxon>
        <taxon>Marasmiineae</taxon>
        <taxon>Mycenaceae</taxon>
        <taxon>Mycena</taxon>
    </lineage>
</organism>
<keyword evidence="2" id="KW-0285">Flavoprotein</keyword>
<dbReference type="InterPro" id="IPR020946">
    <property type="entry name" value="Flavin_mOase-like"/>
</dbReference>
<dbReference type="PANTHER" id="PTHR23023">
    <property type="entry name" value="DIMETHYLANILINE MONOOXYGENASE"/>
    <property type="match status" value="1"/>
</dbReference>
<dbReference type="Pfam" id="PF00743">
    <property type="entry name" value="FMO-like"/>
    <property type="match status" value="1"/>
</dbReference>
<feature type="signal peptide" evidence="6">
    <location>
        <begin position="1"/>
        <end position="18"/>
    </location>
</feature>
<reference evidence="7" key="1">
    <citation type="submission" date="2023-03" db="EMBL/GenBank/DDBJ databases">
        <title>Massive genome expansion in bonnet fungi (Mycena s.s.) driven by repeated elements and novel gene families across ecological guilds.</title>
        <authorList>
            <consortium name="Lawrence Berkeley National Laboratory"/>
            <person name="Harder C.B."/>
            <person name="Miyauchi S."/>
            <person name="Viragh M."/>
            <person name="Kuo A."/>
            <person name="Thoen E."/>
            <person name="Andreopoulos B."/>
            <person name="Lu D."/>
            <person name="Skrede I."/>
            <person name="Drula E."/>
            <person name="Henrissat B."/>
            <person name="Morin E."/>
            <person name="Kohler A."/>
            <person name="Barry K."/>
            <person name="LaButti K."/>
            <person name="Morin E."/>
            <person name="Salamov A."/>
            <person name="Lipzen A."/>
            <person name="Mereny Z."/>
            <person name="Hegedus B."/>
            <person name="Baldrian P."/>
            <person name="Stursova M."/>
            <person name="Weitz H."/>
            <person name="Taylor A."/>
            <person name="Grigoriev I.V."/>
            <person name="Nagy L.G."/>
            <person name="Martin F."/>
            <person name="Kauserud H."/>
        </authorList>
    </citation>
    <scope>NUCLEOTIDE SEQUENCE</scope>
    <source>
        <strain evidence="7">CBHHK002</strain>
    </source>
</reference>
<dbReference type="InterPro" id="IPR000960">
    <property type="entry name" value="Flavin_mOase"/>
</dbReference>
<dbReference type="Gene3D" id="3.50.50.60">
    <property type="entry name" value="FAD/NAD(P)-binding domain"/>
    <property type="match status" value="2"/>
</dbReference>
<dbReference type="GO" id="GO:0050660">
    <property type="term" value="F:flavin adenine dinucleotide binding"/>
    <property type="evidence" value="ECO:0007669"/>
    <property type="project" value="InterPro"/>
</dbReference>
<evidence type="ECO:0000256" key="4">
    <source>
        <dbReference type="ARBA" id="ARBA00022857"/>
    </source>
</evidence>
<keyword evidence="6" id="KW-0732">Signal</keyword>
<evidence type="ECO:0000313" key="7">
    <source>
        <dbReference type="EMBL" id="KAJ7356939.1"/>
    </source>
</evidence>
<protein>
    <submittedName>
        <fullName evidence="7">FAD/NAD(P)-binding domain-containing protein</fullName>
    </submittedName>
</protein>
<keyword evidence="5" id="KW-0560">Oxidoreductase</keyword>
<dbReference type="SUPFAM" id="SSF51905">
    <property type="entry name" value="FAD/NAD(P)-binding domain"/>
    <property type="match status" value="1"/>
</dbReference>
<dbReference type="InterPro" id="IPR036188">
    <property type="entry name" value="FAD/NAD-bd_sf"/>
</dbReference>
<dbReference type="EMBL" id="JARIHO010000008">
    <property type="protein sequence ID" value="KAJ7356939.1"/>
    <property type="molecule type" value="Genomic_DNA"/>
</dbReference>
<comment type="caution">
    <text evidence="7">The sequence shown here is derived from an EMBL/GenBank/DDBJ whole genome shotgun (WGS) entry which is preliminary data.</text>
</comment>
<evidence type="ECO:0000256" key="5">
    <source>
        <dbReference type="ARBA" id="ARBA00023002"/>
    </source>
</evidence>
<proteinExistence type="inferred from homology"/>
<dbReference type="PRINTS" id="PR00370">
    <property type="entry name" value="FMOXYGENASE"/>
</dbReference>
<evidence type="ECO:0000256" key="6">
    <source>
        <dbReference type="SAM" id="SignalP"/>
    </source>
</evidence>
<dbReference type="InterPro" id="IPR050346">
    <property type="entry name" value="FMO-like"/>
</dbReference>
<feature type="chain" id="PRO_5042154164" evidence="6">
    <location>
        <begin position="19"/>
        <end position="528"/>
    </location>
</feature>
<keyword evidence="3" id="KW-0274">FAD</keyword>
<dbReference type="Proteomes" id="UP001218218">
    <property type="component" value="Unassembled WGS sequence"/>
</dbReference>
<keyword evidence="8" id="KW-1185">Reference proteome</keyword>
<evidence type="ECO:0000313" key="8">
    <source>
        <dbReference type="Proteomes" id="UP001218218"/>
    </source>
</evidence>
<accession>A0AAD7AF26</accession>
<sequence length="528" mass="58993">MLAQQLLLCYILVSYGRASWTSQHAFSAASAFEPTKRIGVVGLGTGGIATLRALRALPMHMREGWQITAFDERHAVGGLWVPQDYPPDPPSVPQTPAYPGLRMNAVHMHMTVPGEPFPPETPLLAPRERVLEYWQGLFDATPLGEHDRVLLRHSVTSAAWVGDAERGHWDVQVMDLSTNRTMGFQFDNLIVAPGVNRFPRVPTFEGQDAWLAAGKRLEHCMWFRDSNRYAGQTVLTVGGGPSGLDVARHVVHTARKLYWSRQDGEPELPDIRGAENVPRMVSLKKGLPTLNNGSTLPDVDTIILATGYEVRVPFLSATGFLDETPPLNGDRLTTNGRYISPLYEHTVALDSRYPPGALYFISLLTYNPTGMTNAAQATFAAYTIANASLLDARDELRAALAQREQHVRNEAGVEPERYGHKVNSGYGAEEGYAADGFYQDLLVRSLVARDPRLAGMPGIPRGGFNLTERWRVWVMEHTDQVLVGWHEMVDERGEGWEEEFVRGQGTEADYMDTMRRFLEFWDDYSEPE</sequence>
<name>A0AAD7AF26_9AGAR</name>